<dbReference type="EMBL" id="RJUL01000001">
    <property type="protein sequence ID" value="ROQ30816.1"/>
    <property type="molecule type" value="Genomic_DNA"/>
</dbReference>
<dbReference type="STRING" id="584787.GCA_001247655_03595"/>
<name>A0A3N1Q1U4_9GAMM</name>
<dbReference type="PROSITE" id="PS51819">
    <property type="entry name" value="VOC"/>
    <property type="match status" value="1"/>
</dbReference>
<reference evidence="2 3" key="1">
    <citation type="submission" date="2018-11" db="EMBL/GenBank/DDBJ databases">
        <title>Genomic Encyclopedia of Type Strains, Phase IV (KMG-IV): sequencing the most valuable type-strain genomes for metagenomic binning, comparative biology and taxonomic classification.</title>
        <authorList>
            <person name="Goeker M."/>
        </authorList>
    </citation>
    <scope>NUCLEOTIDE SEQUENCE [LARGE SCALE GENOMIC DNA]</scope>
    <source>
        <strain evidence="2 3">DSM 21945</strain>
    </source>
</reference>
<dbReference type="InterPro" id="IPR037523">
    <property type="entry name" value="VOC_core"/>
</dbReference>
<dbReference type="PANTHER" id="PTHR21366:SF14">
    <property type="entry name" value="GLYOXALASE DOMAIN-CONTAINING PROTEIN 5"/>
    <property type="match status" value="1"/>
</dbReference>
<dbReference type="InterPro" id="IPR004360">
    <property type="entry name" value="Glyas_Fos-R_dOase_dom"/>
</dbReference>
<evidence type="ECO:0000313" key="2">
    <source>
        <dbReference type="EMBL" id="ROQ30816.1"/>
    </source>
</evidence>
<dbReference type="PANTHER" id="PTHR21366">
    <property type="entry name" value="GLYOXALASE FAMILY PROTEIN"/>
    <property type="match status" value="1"/>
</dbReference>
<dbReference type="Pfam" id="PF00903">
    <property type="entry name" value="Glyoxalase"/>
    <property type="match status" value="1"/>
</dbReference>
<dbReference type="SUPFAM" id="SSF54593">
    <property type="entry name" value="Glyoxalase/Bleomycin resistance protein/Dihydroxybiphenyl dioxygenase"/>
    <property type="match status" value="1"/>
</dbReference>
<dbReference type="RefSeq" id="WP_050659062.1">
    <property type="nucleotide sequence ID" value="NZ_JBLXAC010000002.1"/>
</dbReference>
<gene>
    <name evidence="2" type="ORF">EDC28_101509</name>
</gene>
<dbReference type="OrthoDB" id="9812656at2"/>
<dbReference type="GO" id="GO:0016829">
    <property type="term" value="F:lyase activity"/>
    <property type="evidence" value="ECO:0007669"/>
    <property type="project" value="UniProtKB-KW"/>
</dbReference>
<dbReference type="CDD" id="cd07253">
    <property type="entry name" value="GLOD5"/>
    <property type="match status" value="1"/>
</dbReference>
<proteinExistence type="predicted"/>
<sequence length="127" mass="13456">MNIDHLDHLVLTVADIDASCAFYQDILGFEVVTFGQGRKALAFGNQKINLHQVGREFEPKALNPTAGAGDLCFIATTSIAEVVAELNAKGVAIAEGPVPRTGATGPILSVYIRDPDQNLIEIANLAP</sequence>
<dbReference type="GO" id="GO:0051213">
    <property type="term" value="F:dioxygenase activity"/>
    <property type="evidence" value="ECO:0007669"/>
    <property type="project" value="UniProtKB-KW"/>
</dbReference>
<accession>A0A3N1Q1U4</accession>
<keyword evidence="3" id="KW-1185">Reference proteome</keyword>
<evidence type="ECO:0000313" key="3">
    <source>
        <dbReference type="Proteomes" id="UP000268033"/>
    </source>
</evidence>
<dbReference type="AlphaFoldDB" id="A0A3N1Q1U4"/>
<comment type="caution">
    <text evidence="2">The sequence shown here is derived from an EMBL/GenBank/DDBJ whole genome shotgun (WGS) entry which is preliminary data.</text>
</comment>
<evidence type="ECO:0000259" key="1">
    <source>
        <dbReference type="PROSITE" id="PS51819"/>
    </source>
</evidence>
<dbReference type="InterPro" id="IPR029068">
    <property type="entry name" value="Glyas_Bleomycin-R_OHBP_Dase"/>
</dbReference>
<protein>
    <submittedName>
        <fullName evidence="2">Catechol 2,3-dioxygenase-like lactoylglutathione lyase family enzyme</fullName>
    </submittedName>
</protein>
<keyword evidence="2" id="KW-0456">Lyase</keyword>
<organism evidence="2 3">
    <name type="scientific">Gallaecimonas pentaromativorans</name>
    <dbReference type="NCBI Taxonomy" id="584787"/>
    <lineage>
        <taxon>Bacteria</taxon>
        <taxon>Pseudomonadati</taxon>
        <taxon>Pseudomonadota</taxon>
        <taxon>Gammaproteobacteria</taxon>
        <taxon>Enterobacterales</taxon>
        <taxon>Gallaecimonadaceae</taxon>
        <taxon>Gallaecimonas</taxon>
    </lineage>
</organism>
<dbReference type="Proteomes" id="UP000268033">
    <property type="component" value="Unassembled WGS sequence"/>
</dbReference>
<feature type="domain" description="VOC" evidence="1">
    <location>
        <begin position="5"/>
        <end position="125"/>
    </location>
</feature>
<dbReference type="InterPro" id="IPR050383">
    <property type="entry name" value="GlyoxalaseI/FosfomycinResist"/>
</dbReference>
<dbReference type="Gene3D" id="3.10.180.10">
    <property type="entry name" value="2,3-Dihydroxybiphenyl 1,2-Dioxygenase, domain 1"/>
    <property type="match status" value="1"/>
</dbReference>
<keyword evidence="2" id="KW-0560">Oxidoreductase</keyword>
<keyword evidence="2" id="KW-0223">Dioxygenase</keyword>